<dbReference type="PANTHER" id="PTHR10426:SF79">
    <property type="entry name" value="PROTEIN STRICTOSIDINE SYNTHASE-LIKE 2"/>
    <property type="match status" value="1"/>
</dbReference>
<proteinExistence type="predicted"/>
<name>A0ABC9BA14_9POAL</name>
<organism evidence="2 3">
    <name type="scientific">Urochloa decumbens</name>
    <dbReference type="NCBI Taxonomy" id="240449"/>
    <lineage>
        <taxon>Eukaryota</taxon>
        <taxon>Viridiplantae</taxon>
        <taxon>Streptophyta</taxon>
        <taxon>Embryophyta</taxon>
        <taxon>Tracheophyta</taxon>
        <taxon>Spermatophyta</taxon>
        <taxon>Magnoliopsida</taxon>
        <taxon>Liliopsida</taxon>
        <taxon>Poales</taxon>
        <taxon>Poaceae</taxon>
        <taxon>PACMAD clade</taxon>
        <taxon>Panicoideae</taxon>
        <taxon>Panicodae</taxon>
        <taxon>Paniceae</taxon>
        <taxon>Melinidinae</taxon>
        <taxon>Urochloa</taxon>
    </lineage>
</organism>
<dbReference type="Gene3D" id="2.120.10.30">
    <property type="entry name" value="TolB, C-terminal domain"/>
    <property type="match status" value="1"/>
</dbReference>
<evidence type="ECO:0000256" key="1">
    <source>
        <dbReference type="SAM" id="SignalP"/>
    </source>
</evidence>
<keyword evidence="3" id="KW-1185">Reference proteome</keyword>
<dbReference type="PANTHER" id="PTHR10426">
    <property type="entry name" value="STRICTOSIDINE SYNTHASE-RELATED"/>
    <property type="match status" value="1"/>
</dbReference>
<dbReference type="Pfam" id="PF20067">
    <property type="entry name" value="SSL_N"/>
    <property type="match status" value="1"/>
</dbReference>
<gene>
    <name evidence="2" type="ORF">URODEC1_LOCUS62458</name>
</gene>
<dbReference type="InterPro" id="IPR011042">
    <property type="entry name" value="6-blade_b-propeller_TolB-like"/>
</dbReference>
<reference evidence="2" key="1">
    <citation type="submission" date="2024-10" db="EMBL/GenBank/DDBJ databases">
        <authorList>
            <person name="Ryan C."/>
        </authorList>
    </citation>
    <scope>NUCLEOTIDE SEQUENCE [LARGE SCALE GENOMIC DNA]</scope>
</reference>
<dbReference type="SUPFAM" id="SSF63829">
    <property type="entry name" value="Calcium-dependent phosphotriesterase"/>
    <property type="match status" value="1"/>
</dbReference>
<sequence length="113" mass="11764">MKTIALVLLAAAVAATAAFVSLDARRGDDGVAVLEIRGDDARLELIPVDVDGGAAGPESVAFDGDGGGPYTGVSDGRVLRWLPAERRWVDHSSSCASEISRPVTKSMEEARVV</sequence>
<evidence type="ECO:0000313" key="2">
    <source>
        <dbReference type="EMBL" id="CAL4995655.1"/>
    </source>
</evidence>
<dbReference type="AlphaFoldDB" id="A0ABC9BA14"/>
<evidence type="ECO:0000313" key="3">
    <source>
        <dbReference type="Proteomes" id="UP001497457"/>
    </source>
</evidence>
<dbReference type="EMBL" id="OZ075134">
    <property type="protein sequence ID" value="CAL4995655.1"/>
    <property type="molecule type" value="Genomic_DNA"/>
</dbReference>
<dbReference type="Proteomes" id="UP001497457">
    <property type="component" value="Chromosome 24b"/>
</dbReference>
<feature type="chain" id="PRO_5044778609" evidence="1">
    <location>
        <begin position="19"/>
        <end position="113"/>
    </location>
</feature>
<feature type="signal peptide" evidence="1">
    <location>
        <begin position="1"/>
        <end position="18"/>
    </location>
</feature>
<accession>A0ABC9BA14</accession>
<protein>
    <submittedName>
        <fullName evidence="2">Uncharacterized protein</fullName>
    </submittedName>
</protein>
<keyword evidence="1" id="KW-0732">Signal</keyword>